<dbReference type="OrthoDB" id="331602at2759"/>
<dbReference type="EMBL" id="KZ302017">
    <property type="protein sequence ID" value="PFH49876.1"/>
    <property type="molecule type" value="Genomic_DNA"/>
</dbReference>
<evidence type="ECO:0000256" key="1">
    <source>
        <dbReference type="ARBA" id="ARBA00004123"/>
    </source>
</evidence>
<dbReference type="AlphaFoldDB" id="A0A2A9NQ34"/>
<organism evidence="10 11">
    <name type="scientific">Amanita thiersii Skay4041</name>
    <dbReference type="NCBI Taxonomy" id="703135"/>
    <lineage>
        <taxon>Eukaryota</taxon>
        <taxon>Fungi</taxon>
        <taxon>Dikarya</taxon>
        <taxon>Basidiomycota</taxon>
        <taxon>Agaricomycotina</taxon>
        <taxon>Agaricomycetes</taxon>
        <taxon>Agaricomycetidae</taxon>
        <taxon>Agaricales</taxon>
        <taxon>Pluteineae</taxon>
        <taxon>Amanitaceae</taxon>
        <taxon>Amanita</taxon>
    </lineage>
</organism>
<feature type="compositionally biased region" description="Polar residues" evidence="9">
    <location>
        <begin position="21"/>
        <end position="31"/>
    </location>
</feature>
<dbReference type="Gene3D" id="6.10.250.90">
    <property type="match status" value="1"/>
</dbReference>
<feature type="coiled-coil region" evidence="8">
    <location>
        <begin position="399"/>
        <end position="476"/>
    </location>
</feature>
<evidence type="ECO:0000256" key="7">
    <source>
        <dbReference type="ARBA" id="ARBA00023306"/>
    </source>
</evidence>
<dbReference type="SUPFAM" id="SSF75704">
    <property type="entry name" value="Mitotic arrest deficient-like 1, Mad1"/>
    <property type="match status" value="1"/>
</dbReference>
<feature type="compositionally biased region" description="Basic and acidic residues" evidence="9">
    <location>
        <begin position="7"/>
        <end position="20"/>
    </location>
</feature>
<dbReference type="GO" id="GO:0000776">
    <property type="term" value="C:kinetochore"/>
    <property type="evidence" value="ECO:0007669"/>
    <property type="project" value="TreeGrafter"/>
</dbReference>
<dbReference type="GO" id="GO:0007094">
    <property type="term" value="P:mitotic spindle assembly checkpoint signaling"/>
    <property type="evidence" value="ECO:0007669"/>
    <property type="project" value="InterPro"/>
</dbReference>
<keyword evidence="8" id="KW-0175">Coiled coil</keyword>
<dbReference type="Gene3D" id="1.20.5.170">
    <property type="match status" value="1"/>
</dbReference>
<evidence type="ECO:0000313" key="11">
    <source>
        <dbReference type="Proteomes" id="UP000242287"/>
    </source>
</evidence>
<reference evidence="10 11" key="1">
    <citation type="submission" date="2014-02" db="EMBL/GenBank/DDBJ databases">
        <title>Transposable element dynamics among asymbiotic and ectomycorrhizal Amanita fungi.</title>
        <authorList>
            <consortium name="DOE Joint Genome Institute"/>
            <person name="Hess J."/>
            <person name="Skrede I."/>
            <person name="Wolfe B."/>
            <person name="LaButti K."/>
            <person name="Ohm R.A."/>
            <person name="Grigoriev I.V."/>
            <person name="Pringle A."/>
        </authorList>
    </citation>
    <scope>NUCLEOTIDE SEQUENCE [LARGE SCALE GENOMIC DNA]</scope>
    <source>
        <strain evidence="10 11">SKay4041</strain>
    </source>
</reference>
<feature type="coiled-coil region" evidence="8">
    <location>
        <begin position="54"/>
        <end position="127"/>
    </location>
</feature>
<comment type="subcellular location">
    <subcellularLocation>
        <location evidence="1">Nucleus</location>
    </subcellularLocation>
</comment>
<dbReference type="GO" id="GO:0005635">
    <property type="term" value="C:nuclear envelope"/>
    <property type="evidence" value="ECO:0007669"/>
    <property type="project" value="TreeGrafter"/>
</dbReference>
<evidence type="ECO:0000256" key="2">
    <source>
        <dbReference type="ARBA" id="ARBA00008029"/>
    </source>
</evidence>
<proteinExistence type="inferred from homology"/>
<feature type="region of interest" description="Disordered" evidence="9">
    <location>
        <begin position="1"/>
        <end position="31"/>
    </location>
</feature>
<sequence length="748" mass="83785">MSSSRAPKRDSLAAELERDPQLSSAKRQQRKQLFTSTIAHASLERQLVASQSSKLELEVKLREKSAMVERLERDRRFLADREKELQEERERERAEAEKEKNSLDATIRTLRTNLSTLQEEHDELSDTHTSLTHSTSGTISSLRTQLASLKADQTVLEATLTESRAIAAQHEEVIASLRSQLRTQSQEDSKSSINDQEAKDMAVVRDELHRQASYLRSLERENSKLTHEVTVLREHHSSLEVLREEKRGMERKLRTLDELRNKVGRLEAELEASRRERESSLSASTSSTSPPPVAVTQSLATLRLEHAALLESHGSTMALLRAREAEVAALRSQSEKTGRVVASLQDQVRALDQKVRRRETRLGTADREIGFLQALVASYTAEASRPAGGNTIEVSDTHIEAQSTRINQLETLLQQYKSANQVLSEEIDALGGDTGAVNADDHDALIKKTAWSKEKREALEKEAEQARKDKTELQESVYTFSILPLGYSLFHELLMVLAVAEIQSLEELSATQAKKIDDLEQELFELSGEIAGGRHVPPGVRVLSMRDNPEEQWFALRQEAMDLLRGENEALLRRLGELEDKAKQAGMESGDAQNQRPISGGEPAVGPDLVPKESFELVMKEKQELDDTVKQKEKRLLRLQQVFTSKSAEFREAIASILGVKLAFYPNGQVRITSMYDLGASFVFQPIKSGQGGTEGMQMQLVAQGEGGPQDLPNMMHYWIEKEQCIPGFMASVTLESWDKHKSENGGQ</sequence>
<dbReference type="Proteomes" id="UP000242287">
    <property type="component" value="Unassembled WGS sequence"/>
</dbReference>
<protein>
    <recommendedName>
        <fullName evidence="3">Spindle assembly checkpoint component MAD1</fullName>
    </recommendedName>
</protein>
<dbReference type="PANTHER" id="PTHR23168">
    <property type="entry name" value="MITOTIC SPINDLE ASSEMBLY CHECKPOINT PROTEIN MAD1 MITOTIC ARREST DEFICIENT-LIKE PROTEIN 1"/>
    <property type="match status" value="1"/>
</dbReference>
<evidence type="ECO:0000256" key="8">
    <source>
        <dbReference type="SAM" id="Coils"/>
    </source>
</evidence>
<name>A0A2A9NQ34_9AGAR</name>
<evidence type="ECO:0000256" key="4">
    <source>
        <dbReference type="ARBA" id="ARBA00022618"/>
    </source>
</evidence>
<dbReference type="GO" id="GO:0051301">
    <property type="term" value="P:cell division"/>
    <property type="evidence" value="ECO:0007669"/>
    <property type="project" value="UniProtKB-KW"/>
</dbReference>
<dbReference type="PANTHER" id="PTHR23168:SF0">
    <property type="entry name" value="MITOTIC SPINDLE ASSEMBLY CHECKPOINT PROTEIN MAD1"/>
    <property type="match status" value="1"/>
</dbReference>
<dbReference type="Gene3D" id="1.10.287.1490">
    <property type="match status" value="1"/>
</dbReference>
<keyword evidence="5" id="KW-0498">Mitosis</keyword>
<feature type="compositionally biased region" description="Basic and acidic residues" evidence="9">
    <location>
        <begin position="185"/>
        <end position="200"/>
    </location>
</feature>
<dbReference type="GO" id="GO:0051315">
    <property type="term" value="P:attachment of mitotic spindle microtubules to kinetochore"/>
    <property type="evidence" value="ECO:0007669"/>
    <property type="project" value="TreeGrafter"/>
</dbReference>
<keyword evidence="11" id="KW-1185">Reference proteome</keyword>
<dbReference type="GO" id="GO:0072686">
    <property type="term" value="C:mitotic spindle"/>
    <property type="evidence" value="ECO:0007669"/>
    <property type="project" value="TreeGrafter"/>
</dbReference>
<comment type="similarity">
    <text evidence="2">Belongs to the MAD1 family.</text>
</comment>
<dbReference type="STRING" id="703135.A0A2A9NQ34"/>
<evidence type="ECO:0000256" key="6">
    <source>
        <dbReference type="ARBA" id="ARBA00023242"/>
    </source>
</evidence>
<feature type="region of interest" description="Disordered" evidence="9">
    <location>
        <begin position="270"/>
        <end position="293"/>
    </location>
</feature>
<evidence type="ECO:0000256" key="5">
    <source>
        <dbReference type="ARBA" id="ARBA00022776"/>
    </source>
</evidence>
<dbReference type="Gene3D" id="3.30.457.60">
    <property type="match status" value="1"/>
</dbReference>
<gene>
    <name evidence="10" type="ORF">AMATHDRAFT_75943</name>
</gene>
<feature type="region of interest" description="Disordered" evidence="9">
    <location>
        <begin position="582"/>
        <end position="606"/>
    </location>
</feature>
<feature type="coiled-coil region" evidence="8">
    <location>
        <begin position="615"/>
        <end position="642"/>
    </location>
</feature>
<feature type="region of interest" description="Disordered" evidence="9">
    <location>
        <begin position="179"/>
        <end position="200"/>
    </location>
</feature>
<accession>A0A2A9NQ34</accession>
<evidence type="ECO:0000256" key="9">
    <source>
        <dbReference type="SAM" id="MobiDB-lite"/>
    </source>
</evidence>
<evidence type="ECO:0000313" key="10">
    <source>
        <dbReference type="EMBL" id="PFH49876.1"/>
    </source>
</evidence>
<keyword evidence="7" id="KW-0131">Cell cycle</keyword>
<keyword evidence="6" id="KW-0539">Nucleus</keyword>
<feature type="compositionally biased region" description="Basic and acidic residues" evidence="9">
    <location>
        <begin position="270"/>
        <end position="279"/>
    </location>
</feature>
<keyword evidence="4" id="KW-0132">Cell division</keyword>
<dbReference type="InterPro" id="IPR008672">
    <property type="entry name" value="Mad1"/>
</dbReference>
<dbReference type="Pfam" id="PF05557">
    <property type="entry name" value="MAD"/>
    <property type="match status" value="1"/>
</dbReference>
<evidence type="ECO:0000256" key="3">
    <source>
        <dbReference type="ARBA" id="ARBA00022019"/>
    </source>
</evidence>